<organism evidence="1 2">
    <name type="scientific">Manihot esculenta</name>
    <name type="common">Cassava</name>
    <name type="synonym">Jatropha manihot</name>
    <dbReference type="NCBI Taxonomy" id="3983"/>
    <lineage>
        <taxon>Eukaryota</taxon>
        <taxon>Viridiplantae</taxon>
        <taxon>Streptophyta</taxon>
        <taxon>Embryophyta</taxon>
        <taxon>Tracheophyta</taxon>
        <taxon>Spermatophyta</taxon>
        <taxon>Magnoliopsida</taxon>
        <taxon>eudicotyledons</taxon>
        <taxon>Gunneridae</taxon>
        <taxon>Pentapetalae</taxon>
        <taxon>rosids</taxon>
        <taxon>fabids</taxon>
        <taxon>Malpighiales</taxon>
        <taxon>Euphorbiaceae</taxon>
        <taxon>Crotonoideae</taxon>
        <taxon>Manihoteae</taxon>
        <taxon>Manihot</taxon>
    </lineage>
</organism>
<dbReference type="EMBL" id="CM004391">
    <property type="protein sequence ID" value="KAG8654204.1"/>
    <property type="molecule type" value="Genomic_DNA"/>
</dbReference>
<reference evidence="2" key="1">
    <citation type="journal article" date="2016" name="Nat. Biotechnol.">
        <title>Sequencing wild and cultivated cassava and related species reveals extensive interspecific hybridization and genetic diversity.</title>
        <authorList>
            <person name="Bredeson J.V."/>
            <person name="Lyons J.B."/>
            <person name="Prochnik S.E."/>
            <person name="Wu G.A."/>
            <person name="Ha C.M."/>
            <person name="Edsinger-Gonzales E."/>
            <person name="Grimwood J."/>
            <person name="Schmutz J."/>
            <person name="Rabbi I.Y."/>
            <person name="Egesi C."/>
            <person name="Nauluvula P."/>
            <person name="Lebot V."/>
            <person name="Ndunguru J."/>
            <person name="Mkamilo G."/>
            <person name="Bart R.S."/>
            <person name="Setter T.L."/>
            <person name="Gleadow R.M."/>
            <person name="Kulakow P."/>
            <person name="Ferguson M.E."/>
            <person name="Rounsley S."/>
            <person name="Rokhsar D.S."/>
        </authorList>
    </citation>
    <scope>NUCLEOTIDE SEQUENCE [LARGE SCALE GENOMIC DNA]</scope>
    <source>
        <strain evidence="2">cv. AM560-2</strain>
    </source>
</reference>
<sequence>MHINLSSSGTQERTSKKDVRTSIATIFLSINHIKICRKDKSIMEANQKKKLFICKFCDKSYPCGKSLGGHIRIHLNGNGNQTQVKDEDMKLNTIKSFAASVNGSNIKRDSEPEAGAQSGYVLRENPKKSRRFSVDSSNSNFLQEKVCKECGKGFQSLKALCGHMACHSKNSFEDFSEPTEKLKDQVMDSQSDTETSTPSKRRRSKRTRYKTIGVYSSSLILANGSMSSASEIEQEQEQEEVAMCLMMLSKDSSFKGCFSSIADSSDNNSVVLETKSSSPKMKISIKNGANCVYADNRTLEMKKPKQQEMLSIENDDSENSDSGYFRNGPKRVESDISVHGFTGNSDFKKHKVEFESRFEDDFDPELGKRLSRFRRIKMESRDSYDEADGAPLKYDSRKRGNNDSYNTEFLSSNASKTTGGHRTSHKKTNFCNDRVYESGENSIGTNHLPSSLPTRISTKKIKSCNGKNPIEHNLSANSDKKLGFRKAKVHECPFCLKVFRSGQALGGHKRSHFVGGAEDRTVVINQEVSEISMPGLIDLNLPAPAEEDPNGYYNIPTW</sequence>
<keyword evidence="2" id="KW-1185">Reference proteome</keyword>
<evidence type="ECO:0000313" key="2">
    <source>
        <dbReference type="Proteomes" id="UP000091857"/>
    </source>
</evidence>
<accession>A0ACB7HQF9</accession>
<name>A0ACB7HQF9_MANES</name>
<comment type="caution">
    <text evidence="1">The sequence shown here is derived from an EMBL/GenBank/DDBJ whole genome shotgun (WGS) entry which is preliminary data.</text>
</comment>
<proteinExistence type="predicted"/>
<evidence type="ECO:0000313" key="1">
    <source>
        <dbReference type="EMBL" id="KAG8654204.1"/>
    </source>
</evidence>
<gene>
    <name evidence="1" type="ORF">MANES_05G108700v8</name>
</gene>
<dbReference type="Proteomes" id="UP000091857">
    <property type="component" value="Chromosome 5"/>
</dbReference>
<protein>
    <submittedName>
        <fullName evidence="1">Uncharacterized protein</fullName>
    </submittedName>
</protein>